<feature type="domain" description="TROVE" evidence="1">
    <location>
        <begin position="13"/>
        <end position="311"/>
    </location>
</feature>
<dbReference type="PROSITE" id="PS50988">
    <property type="entry name" value="TROVE"/>
    <property type="match status" value="1"/>
</dbReference>
<evidence type="ECO:0000259" key="1">
    <source>
        <dbReference type="PROSITE" id="PS50988"/>
    </source>
</evidence>
<dbReference type="Gene3D" id="3.40.50.410">
    <property type="entry name" value="von Willebrand factor, type A domain"/>
    <property type="match status" value="1"/>
</dbReference>
<proteinExistence type="predicted"/>
<reference evidence="2" key="1">
    <citation type="journal article" date="2021" name="Proc. Natl. Acad. Sci. U.S.A.">
        <title>A Catalog of Tens of Thousands of Viruses from Human Metagenomes Reveals Hidden Associations with Chronic Diseases.</title>
        <authorList>
            <person name="Tisza M.J."/>
            <person name="Buck C.B."/>
        </authorList>
    </citation>
    <scope>NUCLEOTIDE SEQUENCE</scope>
    <source>
        <strain evidence="2">CtZHD14</strain>
    </source>
</reference>
<dbReference type="EMBL" id="BK032687">
    <property type="protein sequence ID" value="DAF55128.1"/>
    <property type="molecule type" value="Genomic_DNA"/>
</dbReference>
<evidence type="ECO:0000313" key="2">
    <source>
        <dbReference type="EMBL" id="DAF55128.1"/>
    </source>
</evidence>
<dbReference type="PANTHER" id="PTHR44791">
    <property type="entry name" value="TELOMERASE PROTEIN COMPONENT 1 TEP1"/>
    <property type="match status" value="1"/>
</dbReference>
<protein>
    <submittedName>
        <fullName evidence="2">TROVE domain</fullName>
    </submittedName>
</protein>
<dbReference type="PANTHER" id="PTHR44791:SF1">
    <property type="entry name" value="TELOMERASE PROTEIN COMPONENT 1"/>
    <property type="match status" value="1"/>
</dbReference>
<dbReference type="GO" id="GO:0003720">
    <property type="term" value="F:telomerase activity"/>
    <property type="evidence" value="ECO:0007669"/>
    <property type="project" value="TreeGrafter"/>
</dbReference>
<organism evidence="2">
    <name type="scientific">Siphoviridae sp. ctZHD14</name>
    <dbReference type="NCBI Taxonomy" id="2827891"/>
    <lineage>
        <taxon>Viruses</taxon>
        <taxon>Duplodnaviria</taxon>
        <taxon>Heunggongvirae</taxon>
        <taxon>Uroviricota</taxon>
        <taxon>Caudoviricetes</taxon>
    </lineage>
</organism>
<dbReference type="Pfam" id="PF05731">
    <property type="entry name" value="TROVE"/>
    <property type="match status" value="1"/>
</dbReference>
<accession>A0A8S5SW34</accession>
<dbReference type="InterPro" id="IPR036465">
    <property type="entry name" value="vWFA_dom_sf"/>
</dbReference>
<dbReference type="GO" id="GO:0000722">
    <property type="term" value="P:telomere maintenance via recombination"/>
    <property type="evidence" value="ECO:0007669"/>
    <property type="project" value="TreeGrafter"/>
</dbReference>
<dbReference type="InterPro" id="IPR008858">
    <property type="entry name" value="TROVE_dom"/>
</dbReference>
<dbReference type="InterPro" id="IPR037214">
    <property type="entry name" value="TROVE_dom_sf"/>
</dbReference>
<sequence length="499" mass="56880">MANFNKTKKKESCLTYEGGKGYKRDSLKAWLNFLMGSYFEPQFYEDHDTQLERFIELTNKIGKEYGPEFVAKCAAFSRDELGLRSVSQLVAAIVNSQQFENKRAFFRNFCVRPDDVAEIFAAIDALGEKRSHALVRGASDYLSSLGDYQIGKYKLNGKDYNMYDLINITHAHSAAIDKYKVGALESPDTWEVAISDSDLSEEERDLEWIRLVKEEKLGYMALLRNLRNILKAIDHTKSQDALLYLLRQLTDNDKIRKSRVFPYRIYTAWKAVVPNSYQIPVRGTLDLECQIRDSLSYAFSVAAENVPMLDGNNVAIIDVSGSMDNYISENSKVTYKQAASCQAMTMILKNPETVVIKFGTTAKLCQKYDQVYGDCFSYIDYLVMNENCGYGTDLVDLPNILNALGDIDRIFLYSDFQAVDSKSYWFSDGYNSVKKFSKTVHSMNANVYSFDLSNYSNAVISDDEKIMYLSGLNDRLYSIIPLLEDSVKLEDYIAAKHFN</sequence>
<dbReference type="InterPro" id="IPR052652">
    <property type="entry name" value="Telomerase_Complex_Comp"/>
</dbReference>
<name>A0A8S5SW34_9CAUD</name>
<dbReference type="GO" id="GO:0070034">
    <property type="term" value="F:telomerase RNA binding"/>
    <property type="evidence" value="ECO:0007669"/>
    <property type="project" value="TreeGrafter"/>
</dbReference>
<dbReference type="SUPFAM" id="SSF53300">
    <property type="entry name" value="vWA-like"/>
    <property type="match status" value="1"/>
</dbReference>
<dbReference type="SUPFAM" id="SSF140864">
    <property type="entry name" value="TROVE domain-like"/>
    <property type="match status" value="1"/>
</dbReference>